<evidence type="ECO:0000256" key="2">
    <source>
        <dbReference type="SAM" id="MobiDB-lite"/>
    </source>
</evidence>
<comment type="caution">
    <text evidence="3">The sequence shown here is derived from an EMBL/GenBank/DDBJ whole genome shotgun (WGS) entry which is preliminary data.</text>
</comment>
<dbReference type="EMBL" id="JACBZO010000001">
    <property type="protein sequence ID" value="NYI42514.1"/>
    <property type="molecule type" value="Genomic_DNA"/>
</dbReference>
<proteinExistence type="inferred from homology"/>
<evidence type="ECO:0000256" key="1">
    <source>
        <dbReference type="ARBA" id="ARBA00010657"/>
    </source>
</evidence>
<organism evidence="3 4">
    <name type="scientific">Demequina lutea</name>
    <dbReference type="NCBI Taxonomy" id="431489"/>
    <lineage>
        <taxon>Bacteria</taxon>
        <taxon>Bacillati</taxon>
        <taxon>Actinomycetota</taxon>
        <taxon>Actinomycetes</taxon>
        <taxon>Micrococcales</taxon>
        <taxon>Demequinaceae</taxon>
        <taxon>Demequina</taxon>
    </lineage>
</organism>
<dbReference type="Pfam" id="PF01076">
    <property type="entry name" value="Mob_Pre"/>
    <property type="match status" value="1"/>
</dbReference>
<dbReference type="Proteomes" id="UP000547973">
    <property type="component" value="Unassembled WGS sequence"/>
</dbReference>
<dbReference type="InterPro" id="IPR001668">
    <property type="entry name" value="Mob_Pre"/>
</dbReference>
<dbReference type="Gene3D" id="3.30.930.30">
    <property type="match status" value="1"/>
</dbReference>
<dbReference type="CDD" id="cd17242">
    <property type="entry name" value="MobM_relaxase"/>
    <property type="match status" value="1"/>
</dbReference>
<name>A0A7Y9ZBV7_9MICO</name>
<comment type="similarity">
    <text evidence="1">Belongs to the plasmid mobilization pre family.</text>
</comment>
<evidence type="ECO:0008006" key="5">
    <source>
        <dbReference type="Google" id="ProtNLM"/>
    </source>
</evidence>
<evidence type="ECO:0000313" key="4">
    <source>
        <dbReference type="Proteomes" id="UP000547973"/>
    </source>
</evidence>
<dbReference type="AlphaFoldDB" id="A0A7Y9ZBV7"/>
<reference evidence="3 4" key="1">
    <citation type="submission" date="2020-07" db="EMBL/GenBank/DDBJ databases">
        <title>Sequencing the genomes of 1000 actinobacteria strains.</title>
        <authorList>
            <person name="Klenk H.-P."/>
        </authorList>
    </citation>
    <scope>NUCLEOTIDE SEQUENCE [LARGE SCALE GENOMIC DNA]</scope>
    <source>
        <strain evidence="3 4">DSM 19970</strain>
    </source>
</reference>
<gene>
    <name evidence="3" type="ORF">BKA03_002633</name>
</gene>
<evidence type="ECO:0000313" key="3">
    <source>
        <dbReference type="EMBL" id="NYI42514.1"/>
    </source>
</evidence>
<feature type="region of interest" description="Disordered" evidence="2">
    <location>
        <begin position="1"/>
        <end position="42"/>
    </location>
</feature>
<dbReference type="RefSeq" id="WP_179398096.1">
    <property type="nucleotide sequence ID" value="NZ_BBRC01000002.1"/>
</dbReference>
<sequence>MPLDAWVGLQHPRATSETRARASDHKEETPAACHETSERGSSFGPFILQLDPKWFDDNAPDWKTTGDIGDAGRRFQTAALAWVCERFGQHRIVATSLHLDEDSPQLQVIFTPVTEDGRLSQKDFFTRPEALSAMHTELREHMAGAGYDVEFLRSSRSKERFSSQEFAAKADRVRDKEAAAQARQLELDRRNGVLTEYDLHLDDRETELRKAEYALPALRQGAVEEGRRQGRDEIEEAISDSNVLRRLLREALASADEYCSAMRQIVSTARELALTPGERNRIDDLVRKPNDEKQSHLSAIYERFPELREIGGESEVEAARNHPELSR</sequence>
<feature type="compositionally biased region" description="Basic and acidic residues" evidence="2">
    <location>
        <begin position="14"/>
        <end position="29"/>
    </location>
</feature>
<dbReference type="GO" id="GO:0006310">
    <property type="term" value="P:DNA recombination"/>
    <property type="evidence" value="ECO:0007669"/>
    <property type="project" value="InterPro"/>
</dbReference>
<keyword evidence="4" id="KW-1185">Reference proteome</keyword>
<accession>A0A7Y9ZBV7</accession>
<protein>
    <recommendedName>
        <fullName evidence="5">Plasmid recombination enzyme</fullName>
    </recommendedName>
</protein>
<dbReference type="GO" id="GO:0003677">
    <property type="term" value="F:DNA binding"/>
    <property type="evidence" value="ECO:0007669"/>
    <property type="project" value="InterPro"/>
</dbReference>